<evidence type="ECO:0000256" key="2">
    <source>
        <dbReference type="ARBA" id="ARBA00022723"/>
    </source>
</evidence>
<dbReference type="Gene3D" id="3.60.15.10">
    <property type="entry name" value="Ribonuclease Z/Hydroxyacylglutathione hydrolase-like"/>
    <property type="match status" value="1"/>
</dbReference>
<sequence length="292" mass="34192">MSKQDSKNQQKFMSFMFRGKEIFKPLNTGYIDEKVSCIREYVANIYFYTKDGYTIMIDAGYNYDRLAEKMNWLDINPKCINEILITHQDTDHVGAIEIDSDNLFKKSKIYIGKVENDYLEGRKRRKVYWGLYKLPQVNITNEKTLIDDGEVFYIKNIKVEAFLVPGHTWGHLVYLIDDTYLFTGDTIWFGADGGYAFLNTLAEDRKLQCKSLKRLEEILRKRNLNLKIITGHTGWTDDFNFAFAHIDEVCNTLKRKPKVHDPKAPYDGFDESEDTEEKARNGFLEKCYQAKI</sequence>
<dbReference type="AlphaFoldDB" id="A0A2N6SH36"/>
<evidence type="ECO:0000313" key="6">
    <source>
        <dbReference type="EMBL" id="PMC53169.1"/>
    </source>
</evidence>
<dbReference type="GO" id="GO:0016787">
    <property type="term" value="F:hydrolase activity"/>
    <property type="evidence" value="ECO:0007669"/>
    <property type="project" value="UniProtKB-KW"/>
</dbReference>
<reference evidence="6 7" key="1">
    <citation type="submission" date="2017-09" db="EMBL/GenBank/DDBJ databases">
        <title>Bacterial strain isolated from the female urinary microbiota.</title>
        <authorList>
            <person name="Thomas-White K."/>
            <person name="Kumar N."/>
            <person name="Forster S."/>
            <person name="Putonti C."/>
            <person name="Lawley T."/>
            <person name="Wolfe A.J."/>
        </authorList>
    </citation>
    <scope>NUCLEOTIDE SEQUENCE [LARGE SCALE GENOMIC DNA]</scope>
    <source>
        <strain evidence="6 7">UMB0186</strain>
    </source>
</reference>
<comment type="cofactor">
    <cofactor evidence="1">
        <name>Zn(2+)</name>
        <dbReference type="ChEBI" id="CHEBI:29105"/>
    </cofactor>
</comment>
<dbReference type="CDD" id="cd06262">
    <property type="entry name" value="metallo-hydrolase-like_MBL-fold"/>
    <property type="match status" value="1"/>
</dbReference>
<feature type="domain" description="Metallo-beta-lactamase" evidence="5">
    <location>
        <begin position="42"/>
        <end position="232"/>
    </location>
</feature>
<organism evidence="6 7">
    <name type="scientific">Gemella sanguinis</name>
    <dbReference type="NCBI Taxonomy" id="84135"/>
    <lineage>
        <taxon>Bacteria</taxon>
        <taxon>Bacillati</taxon>
        <taxon>Bacillota</taxon>
        <taxon>Bacilli</taxon>
        <taxon>Bacillales</taxon>
        <taxon>Gemellaceae</taxon>
        <taxon>Gemella</taxon>
    </lineage>
</organism>
<dbReference type="InterPro" id="IPR001279">
    <property type="entry name" value="Metallo-B-lactamas"/>
</dbReference>
<dbReference type="OrthoDB" id="9802248at2"/>
<dbReference type="InterPro" id="IPR051453">
    <property type="entry name" value="MBL_Glyoxalase_II"/>
</dbReference>
<proteinExistence type="predicted"/>
<name>A0A2N6SH36_9BACL</name>
<gene>
    <name evidence="6" type="ORF">CJ218_01105</name>
</gene>
<evidence type="ECO:0000256" key="4">
    <source>
        <dbReference type="ARBA" id="ARBA00022833"/>
    </source>
</evidence>
<dbReference type="Pfam" id="PF00753">
    <property type="entry name" value="Lactamase_B"/>
    <property type="match status" value="1"/>
</dbReference>
<evidence type="ECO:0000256" key="3">
    <source>
        <dbReference type="ARBA" id="ARBA00022801"/>
    </source>
</evidence>
<dbReference type="PANTHER" id="PTHR46233">
    <property type="entry name" value="HYDROXYACYLGLUTATHIONE HYDROLASE GLOC"/>
    <property type="match status" value="1"/>
</dbReference>
<dbReference type="Proteomes" id="UP000235670">
    <property type="component" value="Unassembled WGS sequence"/>
</dbReference>
<dbReference type="STRING" id="84135.GCA_001052115_00022"/>
<comment type="caution">
    <text evidence="6">The sequence shown here is derived from an EMBL/GenBank/DDBJ whole genome shotgun (WGS) entry which is preliminary data.</text>
</comment>
<dbReference type="InterPro" id="IPR036866">
    <property type="entry name" value="RibonucZ/Hydroxyglut_hydro"/>
</dbReference>
<evidence type="ECO:0000313" key="7">
    <source>
        <dbReference type="Proteomes" id="UP000235670"/>
    </source>
</evidence>
<dbReference type="EMBL" id="PNGT01000001">
    <property type="protein sequence ID" value="PMC53169.1"/>
    <property type="molecule type" value="Genomic_DNA"/>
</dbReference>
<accession>A0A2N6SH36</accession>
<keyword evidence="4" id="KW-0862">Zinc</keyword>
<dbReference type="PANTHER" id="PTHR46233:SF3">
    <property type="entry name" value="HYDROXYACYLGLUTATHIONE HYDROLASE GLOC"/>
    <property type="match status" value="1"/>
</dbReference>
<protein>
    <submittedName>
        <fullName evidence="6">MBL fold metallo-hydrolase</fullName>
    </submittedName>
</protein>
<keyword evidence="2" id="KW-0479">Metal-binding</keyword>
<dbReference type="RefSeq" id="WP_102189321.1">
    <property type="nucleotide sequence ID" value="NZ_PNGT01000001.1"/>
</dbReference>
<evidence type="ECO:0000256" key="1">
    <source>
        <dbReference type="ARBA" id="ARBA00001947"/>
    </source>
</evidence>
<keyword evidence="3 6" id="KW-0378">Hydrolase</keyword>
<dbReference type="SMART" id="SM00849">
    <property type="entry name" value="Lactamase_B"/>
    <property type="match status" value="1"/>
</dbReference>
<dbReference type="GO" id="GO:0046872">
    <property type="term" value="F:metal ion binding"/>
    <property type="evidence" value="ECO:0007669"/>
    <property type="project" value="UniProtKB-KW"/>
</dbReference>
<evidence type="ECO:0000259" key="5">
    <source>
        <dbReference type="SMART" id="SM00849"/>
    </source>
</evidence>
<dbReference type="SUPFAM" id="SSF56281">
    <property type="entry name" value="Metallo-hydrolase/oxidoreductase"/>
    <property type="match status" value="1"/>
</dbReference>